<evidence type="ECO:0000313" key="2">
    <source>
        <dbReference type="Proteomes" id="UP000255192"/>
    </source>
</evidence>
<protein>
    <submittedName>
        <fullName evidence="1">Abortive infection bacteriophage resistance protein</fullName>
    </submittedName>
</protein>
<dbReference type="Proteomes" id="UP000255192">
    <property type="component" value="Unassembled WGS sequence"/>
</dbReference>
<gene>
    <name evidence="1" type="ORF">NCTC204_07098</name>
</gene>
<accession>A0A378P2H1</accession>
<evidence type="ECO:0000313" key="1">
    <source>
        <dbReference type="EMBL" id="STY78768.1"/>
    </source>
</evidence>
<proteinExistence type="predicted"/>
<name>A0A378P2H1_KLEPN</name>
<organism evidence="1 2">
    <name type="scientific">Klebsiella pneumoniae</name>
    <dbReference type="NCBI Taxonomy" id="573"/>
    <lineage>
        <taxon>Bacteria</taxon>
        <taxon>Pseudomonadati</taxon>
        <taxon>Pseudomonadota</taxon>
        <taxon>Gammaproteobacteria</taxon>
        <taxon>Enterobacterales</taxon>
        <taxon>Enterobacteriaceae</taxon>
        <taxon>Klebsiella/Raoultella group</taxon>
        <taxon>Klebsiella</taxon>
        <taxon>Klebsiella pneumoniae complex</taxon>
    </lineage>
</organism>
<dbReference type="Pfam" id="PF07751">
    <property type="entry name" value="Abi_2"/>
    <property type="match status" value="1"/>
</dbReference>
<dbReference type="RefSeq" id="WP_004150766.1">
    <property type="nucleotide sequence ID" value="NZ_CP040994.1"/>
</dbReference>
<dbReference type="EMBL" id="UGMD01000004">
    <property type="protein sequence ID" value="STY78768.1"/>
    <property type="molecule type" value="Genomic_DNA"/>
</dbReference>
<dbReference type="AlphaFoldDB" id="A0A378P2H1"/>
<dbReference type="InterPro" id="IPR011664">
    <property type="entry name" value="Abi_system_AbiD/AbiF-like"/>
</dbReference>
<reference evidence="1 2" key="1">
    <citation type="submission" date="2018-06" db="EMBL/GenBank/DDBJ databases">
        <authorList>
            <consortium name="Pathogen Informatics"/>
            <person name="Doyle S."/>
        </authorList>
    </citation>
    <scope>NUCLEOTIDE SEQUENCE [LARGE SCALE GENOMIC DNA]</scope>
    <source>
        <strain evidence="1 2">NCTC204</strain>
    </source>
</reference>
<sequence length="315" mass="37036">MAAQPQNRTRLYQKSTQPIPDLIAKLQQRGLIINDMSAATTALTFIGYFRLRGYCLPYYQMTQKKKPKPLEPKIFIPGTTLEDVISLYEFDRKLRLIVLEQIQKVEIGLRTCLSEYMSEKYGCHWFMNLTAMSKDYDYEGFSGQIRDAKEVFIDHYKQKYEHPVHPPSWMITETLSFGAWSRMYKNLHHFDQKQIAAKFNIQNADVMASWFHTLCHFRNLSAHHNRIWNRSFKAFPPAKLNSLSHHMTNPQTLYSRLVVLKYLSDQVSWSDGLKQQIHEIMHTKPICVTFEKMGFIPGWDKDPLWSRAVNQPPQL</sequence>